<evidence type="ECO:0000313" key="7">
    <source>
        <dbReference type="Proteomes" id="UP000053477"/>
    </source>
</evidence>
<dbReference type="AlphaFoldDB" id="A0A0H2RLM1"/>
<evidence type="ECO:0000256" key="2">
    <source>
        <dbReference type="ARBA" id="ARBA00022771"/>
    </source>
</evidence>
<evidence type="ECO:0000256" key="3">
    <source>
        <dbReference type="ARBA" id="ARBA00022833"/>
    </source>
</evidence>
<dbReference type="InterPro" id="IPR002893">
    <property type="entry name" value="Znf_MYND"/>
</dbReference>
<feature type="domain" description="MYND-type" evidence="5">
    <location>
        <begin position="16"/>
        <end position="54"/>
    </location>
</feature>
<name>A0A0H2RLM1_9AGAM</name>
<dbReference type="InParanoid" id="A0A0H2RLM1"/>
<dbReference type="SUPFAM" id="SSF144232">
    <property type="entry name" value="HIT/MYND zinc finger-like"/>
    <property type="match status" value="1"/>
</dbReference>
<dbReference type="GO" id="GO:0008270">
    <property type="term" value="F:zinc ion binding"/>
    <property type="evidence" value="ECO:0007669"/>
    <property type="project" value="UniProtKB-KW"/>
</dbReference>
<dbReference type="PROSITE" id="PS50865">
    <property type="entry name" value="ZF_MYND_2"/>
    <property type="match status" value="1"/>
</dbReference>
<keyword evidence="2 4" id="KW-0863">Zinc-finger</keyword>
<dbReference type="Gene3D" id="6.10.140.2220">
    <property type="match status" value="1"/>
</dbReference>
<gene>
    <name evidence="6" type="ORF">SCHPADRAFT_714784</name>
</gene>
<protein>
    <recommendedName>
        <fullName evidence="5">MYND-type domain-containing protein</fullName>
    </recommendedName>
</protein>
<dbReference type="PROSITE" id="PS01360">
    <property type="entry name" value="ZF_MYND_1"/>
    <property type="match status" value="1"/>
</dbReference>
<dbReference type="Pfam" id="PF01753">
    <property type="entry name" value="zf-MYND"/>
    <property type="match status" value="1"/>
</dbReference>
<dbReference type="EMBL" id="KQ086273">
    <property type="protein sequence ID" value="KLO05731.1"/>
    <property type="molecule type" value="Genomic_DNA"/>
</dbReference>
<keyword evidence="3" id="KW-0862">Zinc</keyword>
<keyword evidence="7" id="KW-1185">Reference proteome</keyword>
<organism evidence="6 7">
    <name type="scientific">Schizopora paradoxa</name>
    <dbReference type="NCBI Taxonomy" id="27342"/>
    <lineage>
        <taxon>Eukaryota</taxon>
        <taxon>Fungi</taxon>
        <taxon>Dikarya</taxon>
        <taxon>Basidiomycota</taxon>
        <taxon>Agaricomycotina</taxon>
        <taxon>Agaricomycetes</taxon>
        <taxon>Hymenochaetales</taxon>
        <taxon>Schizoporaceae</taxon>
        <taxon>Schizopora</taxon>
    </lineage>
</organism>
<dbReference type="OrthoDB" id="9922773at2759"/>
<dbReference type="Proteomes" id="UP000053477">
    <property type="component" value="Unassembled WGS sequence"/>
</dbReference>
<accession>A0A0H2RLM1</accession>
<evidence type="ECO:0000256" key="4">
    <source>
        <dbReference type="PROSITE-ProRule" id="PRU00134"/>
    </source>
</evidence>
<evidence type="ECO:0000259" key="5">
    <source>
        <dbReference type="PROSITE" id="PS50865"/>
    </source>
</evidence>
<reference evidence="6 7" key="1">
    <citation type="submission" date="2015-04" db="EMBL/GenBank/DDBJ databases">
        <title>Complete genome sequence of Schizopora paradoxa KUC8140, a cosmopolitan wood degrader in East Asia.</title>
        <authorList>
            <consortium name="DOE Joint Genome Institute"/>
            <person name="Min B."/>
            <person name="Park H."/>
            <person name="Jang Y."/>
            <person name="Kim J.-J."/>
            <person name="Kim K.H."/>
            <person name="Pangilinan J."/>
            <person name="Lipzen A."/>
            <person name="Riley R."/>
            <person name="Grigoriev I.V."/>
            <person name="Spatafora J.W."/>
            <person name="Choi I.-G."/>
        </authorList>
    </citation>
    <scope>NUCLEOTIDE SEQUENCE [LARGE SCALE GENOMIC DNA]</scope>
    <source>
        <strain evidence="6 7">KUC8140</strain>
    </source>
</reference>
<sequence length="62" mass="7166">MTHSSLHFNNVPLYQCSWCESTSAVLRKCSRCEKARYCDAACQKNHWTVHRQTCFADTSVKP</sequence>
<proteinExistence type="predicted"/>
<evidence type="ECO:0000313" key="6">
    <source>
        <dbReference type="EMBL" id="KLO05731.1"/>
    </source>
</evidence>
<keyword evidence="1" id="KW-0479">Metal-binding</keyword>
<evidence type="ECO:0000256" key="1">
    <source>
        <dbReference type="ARBA" id="ARBA00022723"/>
    </source>
</evidence>